<organism evidence="4 5">
    <name type="scientific">Botrytis tulipae</name>
    <dbReference type="NCBI Taxonomy" id="87230"/>
    <lineage>
        <taxon>Eukaryota</taxon>
        <taxon>Fungi</taxon>
        <taxon>Dikarya</taxon>
        <taxon>Ascomycota</taxon>
        <taxon>Pezizomycotina</taxon>
        <taxon>Leotiomycetes</taxon>
        <taxon>Helotiales</taxon>
        <taxon>Sclerotiniaceae</taxon>
        <taxon>Botrytis</taxon>
    </lineage>
</organism>
<dbReference type="SMART" id="SM00164">
    <property type="entry name" value="TBC"/>
    <property type="match status" value="1"/>
</dbReference>
<protein>
    <recommendedName>
        <fullName evidence="3">Rab-GAP TBC domain-containing protein</fullName>
    </recommendedName>
</protein>
<feature type="compositionally biased region" description="Low complexity" evidence="2">
    <location>
        <begin position="483"/>
        <end position="497"/>
    </location>
</feature>
<evidence type="ECO:0000256" key="1">
    <source>
        <dbReference type="ARBA" id="ARBA00022468"/>
    </source>
</evidence>
<dbReference type="Pfam" id="PF00566">
    <property type="entry name" value="RabGAP-TBC"/>
    <property type="match status" value="1"/>
</dbReference>
<accession>A0A4Z1EVV2</accession>
<feature type="region of interest" description="Disordered" evidence="2">
    <location>
        <begin position="477"/>
        <end position="497"/>
    </location>
</feature>
<proteinExistence type="predicted"/>
<dbReference type="FunFam" id="1.10.8.270:FF:000031">
    <property type="entry name" value="TBC1 domain family member 5"/>
    <property type="match status" value="1"/>
</dbReference>
<keyword evidence="5" id="KW-1185">Reference proteome</keyword>
<dbReference type="PROSITE" id="PS50086">
    <property type="entry name" value="TBC_RABGAP"/>
    <property type="match status" value="1"/>
</dbReference>
<dbReference type="FunFam" id="1.10.472.80:FF:000038">
    <property type="entry name" value="TBC1 domain family member 5"/>
    <property type="match status" value="1"/>
</dbReference>
<dbReference type="Proteomes" id="UP000297777">
    <property type="component" value="Unassembled WGS sequence"/>
</dbReference>
<keyword evidence="1" id="KW-0343">GTPase activation</keyword>
<comment type="caution">
    <text evidence="4">The sequence shown here is derived from an EMBL/GenBank/DDBJ whole genome shotgun (WGS) entry which is preliminary data.</text>
</comment>
<feature type="compositionally biased region" description="Basic and acidic residues" evidence="2">
    <location>
        <begin position="662"/>
        <end position="677"/>
    </location>
</feature>
<dbReference type="PANTHER" id="PTHR22957">
    <property type="entry name" value="TBC1 DOMAIN FAMILY MEMBER GTPASE-ACTIVATING PROTEIN"/>
    <property type="match status" value="1"/>
</dbReference>
<sequence>MRSLEDSRKRWQVTIKSASNLTELKKSVRIDGDKNPCNGGLRSVCWKASSKFHLGVLLSNILQTFLLFQNTEITGWARGLEDSRSAYTSLREHFLRFIEHPNDLGSSLDPLDDDKHSPWNTLRKDEEIRAEIFQDIERCMPEEPYFRRADIQRFMLDVLFIFCKINQDVGYRQGMHEILAPILWVVEQDSIDPGDINSDTSESETDSSDSIMKQCLNRKFIEHDAFTLLSLVMRSAKSFYELGDPGQKTPQIVGGTPQNGASPIVERSKRIHEVYLARIDPRLSKHLTDIEILPQIFLIRWIRLLFGREFPFVDLLSVWDTLFAEDPELDLVDLICVAMLLRIHWQLMESNYSLALMLLLKYECPPNPQTFVDDAIFLRDNFNASGGSQIIHKYSGKFPHRDKSSPPPDAPIEESLSPRQLLMRNRSSLTSPARFLQQQGGVEALIQGAAKGVYNRGERLGINQAVRDAMEEVKKNMQGLQTPRSNNSPRRASAASRWSLDDGRVMPASTAIMATMNERNRQLAVMLDHAMKDLRSVSVSKESNREKCIEAMDMAIAKVDFVKVYLEDSTMPLPILSPIIDGRNEPATPEADLPKVLLPPISDHGQTTSPETHIMTSDPGNALTKEKNDLDEPSISTPDISQAPREAIDLSSNEPSTIIEPDIERDAMRSATTDRPRAPIPTRSSIAQSSFSWMLEPDQASSPTIKSSPPKSSSPFLRTGKRPTSGAGREKAAFLFGDDDGDFQLPIPKSPMPNAEEAFKLGTLKRIKEKRTDENTDE</sequence>
<feature type="domain" description="Rab-GAP TBC" evidence="3">
    <location>
        <begin position="109"/>
        <end position="326"/>
    </location>
</feature>
<gene>
    <name evidence="4" type="ORF">BTUL_0027g00760</name>
</gene>
<dbReference type="Gene3D" id="1.10.472.80">
    <property type="entry name" value="Ypt/Rab-GAP domain of gyp1p, domain 3"/>
    <property type="match status" value="1"/>
</dbReference>
<evidence type="ECO:0000313" key="5">
    <source>
        <dbReference type="Proteomes" id="UP000297777"/>
    </source>
</evidence>
<evidence type="ECO:0000256" key="2">
    <source>
        <dbReference type="SAM" id="MobiDB-lite"/>
    </source>
</evidence>
<feature type="compositionally biased region" description="Polar residues" evidence="2">
    <location>
        <begin position="604"/>
        <end position="619"/>
    </location>
</feature>
<feature type="compositionally biased region" description="Polar residues" evidence="2">
    <location>
        <begin position="682"/>
        <end position="692"/>
    </location>
</feature>
<dbReference type="PANTHER" id="PTHR22957:SF337">
    <property type="entry name" value="TBC1 DOMAIN FAMILY MEMBER 5"/>
    <property type="match status" value="1"/>
</dbReference>
<feature type="compositionally biased region" description="Low complexity" evidence="2">
    <location>
        <begin position="701"/>
        <end position="715"/>
    </location>
</feature>
<evidence type="ECO:0000313" key="4">
    <source>
        <dbReference type="EMBL" id="TGO16544.1"/>
    </source>
</evidence>
<dbReference type="InterPro" id="IPR035969">
    <property type="entry name" value="Rab-GAP_TBC_sf"/>
</dbReference>
<dbReference type="SUPFAM" id="SSF47923">
    <property type="entry name" value="Ypt/Rab-GAP domain of gyp1p"/>
    <property type="match status" value="2"/>
</dbReference>
<evidence type="ECO:0000259" key="3">
    <source>
        <dbReference type="PROSITE" id="PS50086"/>
    </source>
</evidence>
<feature type="region of interest" description="Disordered" evidence="2">
    <location>
        <begin position="602"/>
        <end position="778"/>
    </location>
</feature>
<dbReference type="Gene3D" id="1.10.8.270">
    <property type="entry name" value="putative rabgap domain of human tbc1 domain family member 14 like domains"/>
    <property type="match status" value="1"/>
</dbReference>
<dbReference type="OrthoDB" id="27140at2759"/>
<name>A0A4Z1EVV2_9HELO</name>
<dbReference type="AlphaFoldDB" id="A0A4Z1EVV2"/>
<dbReference type="EMBL" id="PQXH01000027">
    <property type="protein sequence ID" value="TGO16544.1"/>
    <property type="molecule type" value="Genomic_DNA"/>
</dbReference>
<reference evidence="4 5" key="1">
    <citation type="submission" date="2017-12" db="EMBL/GenBank/DDBJ databases">
        <title>Comparative genomics of Botrytis spp.</title>
        <authorList>
            <person name="Valero-Jimenez C.A."/>
            <person name="Tapia P."/>
            <person name="Veloso J."/>
            <person name="Silva-Moreno E."/>
            <person name="Staats M."/>
            <person name="Valdes J.H."/>
            <person name="Van Kan J.A.L."/>
        </authorList>
    </citation>
    <scope>NUCLEOTIDE SEQUENCE [LARGE SCALE GENOMIC DNA]</scope>
    <source>
        <strain evidence="4 5">Bt9001</strain>
    </source>
</reference>
<dbReference type="GO" id="GO:0005096">
    <property type="term" value="F:GTPase activator activity"/>
    <property type="evidence" value="ECO:0007669"/>
    <property type="project" value="UniProtKB-KW"/>
</dbReference>
<dbReference type="InterPro" id="IPR000195">
    <property type="entry name" value="Rab-GAP-TBC_dom"/>
</dbReference>